<feature type="binding site" evidence="4">
    <location>
        <position position="269"/>
    </location>
    <ligand>
        <name>NAD(+)</name>
        <dbReference type="ChEBI" id="CHEBI:57540"/>
    </ligand>
</feature>
<keyword evidence="3 4" id="KW-0274">FAD</keyword>
<comment type="similarity">
    <text evidence="1">Belongs to the class-I pyridine nucleotide-disulfide oxidoreductase family.</text>
</comment>
<proteinExistence type="inferred from homology"/>
<evidence type="ECO:0000259" key="7">
    <source>
        <dbReference type="Pfam" id="PF07992"/>
    </source>
</evidence>
<dbReference type="PIRSF" id="PIRSF000350">
    <property type="entry name" value="Mercury_reductase_MerA"/>
    <property type="match status" value="1"/>
</dbReference>
<feature type="disulfide bond" description="Redox-active" evidence="5">
    <location>
        <begin position="53"/>
        <end position="58"/>
    </location>
</feature>
<dbReference type="PRINTS" id="PR00411">
    <property type="entry name" value="PNDRDTASEI"/>
</dbReference>
<evidence type="ECO:0000256" key="3">
    <source>
        <dbReference type="ARBA" id="ARBA00022827"/>
    </source>
</evidence>
<dbReference type="Gene3D" id="3.50.50.60">
    <property type="entry name" value="FAD/NAD(P)-binding domain"/>
    <property type="match status" value="2"/>
</dbReference>
<dbReference type="AlphaFoldDB" id="A0A0R1PSL5"/>
<comment type="caution">
    <text evidence="8">The sequence shown here is derived from an EMBL/GenBank/DDBJ whole genome shotgun (WGS) entry which is preliminary data.</text>
</comment>
<dbReference type="SUPFAM" id="SSF55424">
    <property type="entry name" value="FAD/NAD-linked reductases, dimerisation (C-terminal) domain"/>
    <property type="match status" value="1"/>
</dbReference>
<dbReference type="GO" id="GO:0000166">
    <property type="term" value="F:nucleotide binding"/>
    <property type="evidence" value="ECO:0007669"/>
    <property type="project" value="UniProtKB-KW"/>
</dbReference>
<evidence type="ECO:0000259" key="6">
    <source>
        <dbReference type="Pfam" id="PF02852"/>
    </source>
</evidence>
<dbReference type="PATRIC" id="fig|1423812.3.peg.1609"/>
<keyword evidence="9" id="KW-1185">Reference proteome</keyword>
<feature type="binding site" evidence="4">
    <location>
        <position position="62"/>
    </location>
    <ligand>
        <name>FAD</name>
        <dbReference type="ChEBI" id="CHEBI:57692"/>
    </ligand>
</feature>
<keyword evidence="2" id="KW-0285">Flavoprotein</keyword>
<name>A0A0R1PSL5_9LACO</name>
<dbReference type="Pfam" id="PF02852">
    <property type="entry name" value="Pyr_redox_dim"/>
    <property type="match status" value="1"/>
</dbReference>
<dbReference type="InterPro" id="IPR004099">
    <property type="entry name" value="Pyr_nucl-diS_OxRdtase_dimer"/>
</dbReference>
<feature type="binding site" evidence="4">
    <location>
        <position position="309"/>
    </location>
    <ligand>
        <name>FAD</name>
        <dbReference type="ChEBI" id="CHEBI:57692"/>
    </ligand>
</feature>
<evidence type="ECO:0000256" key="1">
    <source>
        <dbReference type="ARBA" id="ARBA00007532"/>
    </source>
</evidence>
<dbReference type="GO" id="GO:0016491">
    <property type="term" value="F:oxidoreductase activity"/>
    <property type="evidence" value="ECO:0007669"/>
    <property type="project" value="InterPro"/>
</dbReference>
<gene>
    <name evidence="8" type="ORF">FD20_GL001514</name>
</gene>
<dbReference type="InterPro" id="IPR036188">
    <property type="entry name" value="FAD/NAD-bd_sf"/>
</dbReference>
<dbReference type="InterPro" id="IPR016156">
    <property type="entry name" value="FAD/NAD-linked_Rdtase_dimer_sf"/>
</dbReference>
<dbReference type="InterPro" id="IPR001100">
    <property type="entry name" value="Pyr_nuc-diS_OxRdtase"/>
</dbReference>
<dbReference type="Proteomes" id="UP000051155">
    <property type="component" value="Unassembled WGS sequence"/>
</dbReference>
<dbReference type="SUPFAM" id="SSF51905">
    <property type="entry name" value="FAD/NAD(P)-binding domain"/>
    <property type="match status" value="1"/>
</dbReference>
<accession>A0A0R1PSL5</accession>
<dbReference type="InterPro" id="IPR023753">
    <property type="entry name" value="FAD/NAD-binding_dom"/>
</dbReference>
<dbReference type="PANTHER" id="PTHR43014:SF5">
    <property type="entry name" value="GLUTATHIONE REDUCTASE (NADPH)"/>
    <property type="match status" value="1"/>
</dbReference>
<evidence type="ECO:0000313" key="9">
    <source>
        <dbReference type="Proteomes" id="UP000051155"/>
    </source>
</evidence>
<feature type="binding site" evidence="4">
    <location>
        <begin position="183"/>
        <end position="190"/>
    </location>
    <ligand>
        <name>NAD(+)</name>
        <dbReference type="ChEBI" id="CHEBI:57540"/>
    </ligand>
</feature>
<evidence type="ECO:0000313" key="8">
    <source>
        <dbReference type="EMBL" id="KRL35308.1"/>
    </source>
</evidence>
<dbReference type="STRING" id="1423812.FD20_GL001514"/>
<evidence type="ECO:0000256" key="5">
    <source>
        <dbReference type="PIRSR" id="PIRSR000350-4"/>
    </source>
</evidence>
<feature type="domain" description="FAD/NAD(P)-binding" evidence="7">
    <location>
        <begin position="16"/>
        <end position="325"/>
    </location>
</feature>
<keyword evidence="4" id="KW-0520">NAD</keyword>
<protein>
    <submittedName>
        <fullName evidence="8">Glutathione reductase</fullName>
    </submittedName>
</protein>
<dbReference type="EMBL" id="AZEG01000033">
    <property type="protein sequence ID" value="KRL35308.1"/>
    <property type="molecule type" value="Genomic_DNA"/>
</dbReference>
<comment type="cofactor">
    <cofactor evidence="4">
        <name>FAD</name>
        <dbReference type="ChEBI" id="CHEBI:57692"/>
    </cofactor>
    <text evidence="4">Binds 1 FAD per subunit.</text>
</comment>
<dbReference type="Gene3D" id="3.30.390.30">
    <property type="match status" value="1"/>
</dbReference>
<dbReference type="Pfam" id="PF07992">
    <property type="entry name" value="Pyr_redox_2"/>
    <property type="match status" value="1"/>
</dbReference>
<sequence length="454" mass="48709">MVANEFKEEFRMAEQYDVVVIGGGPAGNAMASGLKAQGKTVLIVEADLWGGTCPNRGCDPKKILLSAVEARQAAQHLQGQGLIGAPKIDWPALMAHKRGYTDGINDGTLNGLKGQDIATLHGQAHFQSDNQLAVGDRVVSATDYVIATGQRPAILPITGHEYFKTSTDFLDLDQMPKRVTFVGGGYVGFELATIANATGADVHVIHHNDRPLKAFDADLVKDLMAAMTADGITFDLNTDVQAITKTATGLQLTADNFELTTDLVISSAGRIPNADQLGLANVGVTFDRHGIQVNDHLQTANPHIYAIGDVSDTPVPKLTPVAGFEARYLVGELTHPGAAMKYPVVPTQVFAAPKLAQVGISAAAATEHPDEYRVNTLDMTKWFTYYRFGAQQAQAKVVVAKASGQVVGATLLSDVADEMINYFTLLIEKHVTLPDLQRLVLAYPTPASDLQYLY</sequence>
<evidence type="ECO:0000256" key="2">
    <source>
        <dbReference type="ARBA" id="ARBA00022630"/>
    </source>
</evidence>
<feature type="domain" description="Pyridine nucleotide-disulphide oxidoreductase dimerisation" evidence="6">
    <location>
        <begin position="345"/>
        <end position="448"/>
    </location>
</feature>
<dbReference type="PRINTS" id="PR00368">
    <property type="entry name" value="FADPNR"/>
</dbReference>
<organism evidence="8 9">
    <name type="scientific">Liquorilactobacillus uvarum DSM 19971</name>
    <dbReference type="NCBI Taxonomy" id="1423812"/>
    <lineage>
        <taxon>Bacteria</taxon>
        <taxon>Bacillati</taxon>
        <taxon>Bacillota</taxon>
        <taxon>Bacilli</taxon>
        <taxon>Lactobacillales</taxon>
        <taxon>Lactobacillaceae</taxon>
        <taxon>Liquorilactobacillus</taxon>
    </lineage>
</organism>
<evidence type="ECO:0000256" key="4">
    <source>
        <dbReference type="PIRSR" id="PIRSR000350-3"/>
    </source>
</evidence>
<dbReference type="PANTHER" id="PTHR43014">
    <property type="entry name" value="MERCURIC REDUCTASE"/>
    <property type="match status" value="1"/>
</dbReference>
<keyword evidence="4" id="KW-0547">Nucleotide-binding</keyword>
<reference evidence="8 9" key="1">
    <citation type="journal article" date="2015" name="Genome Announc.">
        <title>Expanding the biotechnology potential of lactobacilli through comparative genomics of 213 strains and associated genera.</title>
        <authorList>
            <person name="Sun Z."/>
            <person name="Harris H.M."/>
            <person name="McCann A."/>
            <person name="Guo C."/>
            <person name="Argimon S."/>
            <person name="Zhang W."/>
            <person name="Yang X."/>
            <person name="Jeffery I.B."/>
            <person name="Cooney J.C."/>
            <person name="Kagawa T.F."/>
            <person name="Liu W."/>
            <person name="Song Y."/>
            <person name="Salvetti E."/>
            <person name="Wrobel A."/>
            <person name="Rasinkangas P."/>
            <person name="Parkhill J."/>
            <person name="Rea M.C."/>
            <person name="O'Sullivan O."/>
            <person name="Ritari J."/>
            <person name="Douillard F.P."/>
            <person name="Paul Ross R."/>
            <person name="Yang R."/>
            <person name="Briner A.E."/>
            <person name="Felis G.E."/>
            <person name="de Vos W.M."/>
            <person name="Barrangou R."/>
            <person name="Klaenhammer T.R."/>
            <person name="Caufield P.W."/>
            <person name="Cui Y."/>
            <person name="Zhang H."/>
            <person name="O'Toole P.W."/>
        </authorList>
    </citation>
    <scope>NUCLEOTIDE SEQUENCE [LARGE SCALE GENOMIC DNA]</scope>
    <source>
        <strain evidence="8 9">DSM 19971</strain>
    </source>
</reference>